<feature type="transmembrane region" description="Helical" evidence="7">
    <location>
        <begin position="12"/>
        <end position="34"/>
    </location>
</feature>
<dbReference type="AlphaFoldDB" id="A0A2X3DLJ7"/>
<dbReference type="RefSeq" id="WP_023948548.1">
    <property type="nucleotide sequence ID" value="NZ_JAERIV010000002.1"/>
</dbReference>
<feature type="transmembrane region" description="Helical" evidence="7">
    <location>
        <begin position="258"/>
        <end position="280"/>
    </location>
</feature>
<evidence type="ECO:0000313" key="9">
    <source>
        <dbReference type="EMBL" id="SQB99080.1"/>
    </source>
</evidence>
<dbReference type="GO" id="GO:0005886">
    <property type="term" value="C:plasma membrane"/>
    <property type="evidence" value="ECO:0007669"/>
    <property type="project" value="UniProtKB-SubCell"/>
</dbReference>
<dbReference type="GO" id="GO:0140359">
    <property type="term" value="F:ABC-type transporter activity"/>
    <property type="evidence" value="ECO:0007669"/>
    <property type="project" value="InterPro"/>
</dbReference>
<dbReference type="PANTHER" id="PTHR30294:SF46">
    <property type="entry name" value="ABC TRANSPORTER PERMEASE"/>
    <property type="match status" value="1"/>
</dbReference>
<protein>
    <submittedName>
        <fullName evidence="9">ABC-2 type transport system permease</fullName>
    </submittedName>
</protein>
<name>A0A2X3DLJ7_9HELI</name>
<evidence type="ECO:0000313" key="10">
    <source>
        <dbReference type="Proteomes" id="UP000250166"/>
    </source>
</evidence>
<evidence type="ECO:0000256" key="2">
    <source>
        <dbReference type="ARBA" id="ARBA00022475"/>
    </source>
</evidence>
<dbReference type="InterPro" id="IPR051449">
    <property type="entry name" value="ABC-2_transporter_component"/>
</dbReference>
<organism evidence="9 10">
    <name type="scientific">Helicobacter fennelliae</name>
    <dbReference type="NCBI Taxonomy" id="215"/>
    <lineage>
        <taxon>Bacteria</taxon>
        <taxon>Pseudomonadati</taxon>
        <taxon>Campylobacterota</taxon>
        <taxon>Epsilonproteobacteria</taxon>
        <taxon>Campylobacterales</taxon>
        <taxon>Helicobacteraceae</taxon>
        <taxon>Helicobacter</taxon>
    </lineage>
</organism>
<evidence type="ECO:0000256" key="6">
    <source>
        <dbReference type="SAM" id="MobiDB-lite"/>
    </source>
</evidence>
<feature type="transmembrane region" description="Helical" evidence="7">
    <location>
        <begin position="287"/>
        <end position="307"/>
    </location>
</feature>
<accession>A0A2X3DLJ7</accession>
<evidence type="ECO:0000256" key="1">
    <source>
        <dbReference type="ARBA" id="ARBA00004651"/>
    </source>
</evidence>
<comment type="subcellular location">
    <subcellularLocation>
        <location evidence="1">Cell membrane</location>
        <topology evidence="1">Multi-pass membrane protein</topology>
    </subcellularLocation>
</comment>
<keyword evidence="3 7" id="KW-0812">Transmembrane</keyword>
<feature type="transmembrane region" description="Helical" evidence="7">
    <location>
        <begin position="222"/>
        <end position="246"/>
    </location>
</feature>
<keyword evidence="5 7" id="KW-0472">Membrane</keyword>
<keyword evidence="2" id="KW-1003">Cell membrane</keyword>
<feature type="transmembrane region" description="Helical" evidence="7">
    <location>
        <begin position="345"/>
        <end position="367"/>
    </location>
</feature>
<proteinExistence type="predicted"/>
<evidence type="ECO:0000256" key="3">
    <source>
        <dbReference type="ARBA" id="ARBA00022692"/>
    </source>
</evidence>
<dbReference type="Proteomes" id="UP000250166">
    <property type="component" value="Unassembled WGS sequence"/>
</dbReference>
<evidence type="ECO:0000256" key="4">
    <source>
        <dbReference type="ARBA" id="ARBA00022989"/>
    </source>
</evidence>
<feature type="domain" description="ABC-2 type transporter transmembrane" evidence="8">
    <location>
        <begin position="21"/>
        <end position="365"/>
    </location>
</feature>
<feature type="compositionally biased region" description="Low complexity" evidence="6">
    <location>
        <begin position="382"/>
        <end position="392"/>
    </location>
</feature>
<feature type="transmembrane region" description="Helical" evidence="7">
    <location>
        <begin position="177"/>
        <end position="201"/>
    </location>
</feature>
<dbReference type="InterPro" id="IPR013525">
    <property type="entry name" value="ABC2_TM"/>
</dbReference>
<dbReference type="PANTHER" id="PTHR30294">
    <property type="entry name" value="MEMBRANE COMPONENT OF ABC TRANSPORTER YHHJ-RELATED"/>
    <property type="match status" value="1"/>
</dbReference>
<feature type="region of interest" description="Disordered" evidence="6">
    <location>
        <begin position="375"/>
        <end position="398"/>
    </location>
</feature>
<keyword evidence="4 7" id="KW-1133">Transmembrane helix</keyword>
<evidence type="ECO:0000259" key="8">
    <source>
        <dbReference type="Pfam" id="PF12698"/>
    </source>
</evidence>
<evidence type="ECO:0000256" key="7">
    <source>
        <dbReference type="SAM" id="Phobius"/>
    </source>
</evidence>
<evidence type="ECO:0000256" key="5">
    <source>
        <dbReference type="ARBA" id="ARBA00023136"/>
    </source>
</evidence>
<dbReference type="Pfam" id="PF12698">
    <property type="entry name" value="ABC2_membrane_3"/>
    <property type="match status" value="1"/>
</dbReference>
<reference evidence="9 10" key="1">
    <citation type="submission" date="2018-06" db="EMBL/GenBank/DDBJ databases">
        <authorList>
            <consortium name="Pathogen Informatics"/>
            <person name="Doyle S."/>
        </authorList>
    </citation>
    <scope>NUCLEOTIDE SEQUENCE [LARGE SCALE GENOMIC DNA]</scope>
    <source>
        <strain evidence="9 10">NCTC13102</strain>
    </source>
</reference>
<dbReference type="Gene3D" id="3.40.1710.10">
    <property type="entry name" value="abc type-2 transporter like domain"/>
    <property type="match status" value="1"/>
</dbReference>
<sequence>MSFLAVVLCELKAIITNKVVVLVVFIGTCVYGLLYPTPYITDVVTGQKLVIVDEDKSALSKQLIFLVGATPQIELLEEVDSLDSARKEIEDSQAGGILFIPKGFEANAKMGIGSVVSYMGNASYFLIYGAIVEGVHNAIDELSDQLRKSLQPDILQTNIISYQPIALYNENLGYVNYALAAVLVFILHQTLIGGIGILCAYQNRISHKNQKDYFNKIPIITLLLARILVFSGIYCVWFLVYFGVLFASFGVHIHAHIVDFWCFALMFIFSSAAAGIMLGVCCDDESLPTQIVFVSSMPLVFIMGFIWPSDLLPEFLRQLSFLIPAYHGVRGFISLNQMGADFSSIMPHFLALLAIFVFCFCASVWILSNKRKNSKKREKQQTHNQTYNTQNQVESSIK</sequence>
<gene>
    <name evidence="9" type="ORF">NCTC13102_01554</name>
</gene>
<dbReference type="EMBL" id="UAWL01000006">
    <property type="protein sequence ID" value="SQB99080.1"/>
    <property type="molecule type" value="Genomic_DNA"/>
</dbReference>